<evidence type="ECO:0000313" key="3">
    <source>
        <dbReference type="Proteomes" id="UP000077177"/>
    </source>
</evidence>
<evidence type="ECO:0000256" key="1">
    <source>
        <dbReference type="SAM" id="Phobius"/>
    </source>
</evidence>
<evidence type="ECO:0000313" key="2">
    <source>
        <dbReference type="EMBL" id="ANE51748.1"/>
    </source>
</evidence>
<gene>
    <name evidence="2" type="ORF">SY85_15845</name>
</gene>
<dbReference type="KEGG" id="fla:SY85_15845"/>
<proteinExistence type="predicted"/>
<protein>
    <submittedName>
        <fullName evidence="2">Uncharacterized protein</fullName>
    </submittedName>
</protein>
<dbReference type="RefSeq" id="WP_066405873.1">
    <property type="nucleotide sequence ID" value="NZ_CP011390.1"/>
</dbReference>
<keyword evidence="1" id="KW-0812">Transmembrane</keyword>
<keyword evidence="3" id="KW-1185">Reference proteome</keyword>
<name>A0A172TXP8_9BACT</name>
<keyword evidence="1" id="KW-0472">Membrane</keyword>
<keyword evidence="1" id="KW-1133">Transmembrane helix</keyword>
<accession>A0A172TXP8</accession>
<dbReference type="Proteomes" id="UP000077177">
    <property type="component" value="Chromosome"/>
</dbReference>
<sequence>MLYVFGRALSVLCLLAINVSINIFWFKVSAFLGIAILLIISFVVYRTVALSVEEKKQREAAFNHETLKHLN</sequence>
<feature type="transmembrane region" description="Helical" evidence="1">
    <location>
        <begin position="7"/>
        <end position="25"/>
    </location>
</feature>
<organism evidence="2 3">
    <name type="scientific">Flavisolibacter tropicus</name>
    <dbReference type="NCBI Taxonomy" id="1492898"/>
    <lineage>
        <taxon>Bacteria</taxon>
        <taxon>Pseudomonadati</taxon>
        <taxon>Bacteroidota</taxon>
        <taxon>Chitinophagia</taxon>
        <taxon>Chitinophagales</taxon>
        <taxon>Chitinophagaceae</taxon>
        <taxon>Flavisolibacter</taxon>
    </lineage>
</organism>
<feature type="transmembrane region" description="Helical" evidence="1">
    <location>
        <begin position="31"/>
        <end position="48"/>
    </location>
</feature>
<dbReference type="AlphaFoldDB" id="A0A172TXP8"/>
<dbReference type="EMBL" id="CP011390">
    <property type="protein sequence ID" value="ANE51748.1"/>
    <property type="molecule type" value="Genomic_DNA"/>
</dbReference>
<reference evidence="2 3" key="2">
    <citation type="journal article" date="2016" name="Int. J. Syst. Evol. Microbiol.">
        <title>Flavisolibacter tropicus sp. nov., isolated from tropical soil.</title>
        <authorList>
            <person name="Lee J.J."/>
            <person name="Kang M.S."/>
            <person name="Kim G.S."/>
            <person name="Lee C.S."/>
            <person name="Lim S."/>
            <person name="Lee J."/>
            <person name="Roh S.H."/>
            <person name="Kang H."/>
            <person name="Ha J.M."/>
            <person name="Bae S."/>
            <person name="Jung H.Y."/>
            <person name="Kim M.K."/>
        </authorList>
    </citation>
    <scope>NUCLEOTIDE SEQUENCE [LARGE SCALE GENOMIC DNA]</scope>
    <source>
        <strain evidence="2 3">LCS9</strain>
    </source>
</reference>
<reference evidence="3" key="1">
    <citation type="submission" date="2015-01" db="EMBL/GenBank/DDBJ databases">
        <title>Flavisolibacter sp./LCS9/ whole genome sequencing.</title>
        <authorList>
            <person name="Kim M.K."/>
            <person name="Srinivasan S."/>
            <person name="Lee J.-J."/>
        </authorList>
    </citation>
    <scope>NUCLEOTIDE SEQUENCE [LARGE SCALE GENOMIC DNA]</scope>
    <source>
        <strain evidence="3">LCS9</strain>
    </source>
</reference>